<dbReference type="InterPro" id="IPR042265">
    <property type="entry name" value="DPH1/DPH2_3"/>
</dbReference>
<comment type="pathway">
    <text evidence="2">Protein modification; peptidyl-diphthamide biosynthesis.</text>
</comment>
<organism evidence="16">
    <name type="scientific">Chromera velia CCMP2878</name>
    <dbReference type="NCBI Taxonomy" id="1169474"/>
    <lineage>
        <taxon>Eukaryota</taxon>
        <taxon>Sar</taxon>
        <taxon>Alveolata</taxon>
        <taxon>Colpodellida</taxon>
        <taxon>Chromeraceae</taxon>
        <taxon>Chromera</taxon>
    </lineage>
</organism>
<sequence>MHRAEENNTCLVQAVEKALPGNYDFEIPKTIRRIKQAGAKRVALQMPEGLLIFAPQVAKILENFTGVETVLLGDVTYGACCIDDVTAKGAGCDFLVHYGHSCLVPIDEVQVASGVATMYVFVDIAMSVDHLVETVKTHFTQKDKLALMGTIQFSSTLHSAGALLKDHFQTPLVIPQQHPLTSGEVLGCTSPRLSEETEMCVFVADGRFHLEAAMIKNPHVKFFRYDPFTKKLVRESYGHSELFRMRRGAIEKARRARVVALCLGTLGRQGSVGILERVQSVLDRRGVTYMVVLVSELTPSRVKALTAGGTVEAVVQVACPRLSIDWGHLFPVPVLSPFEAFVAFGESPEGQGGGDPSWSLSEEKGYPMDFYARGSGPWTNYFEDRPRNGSLSAFGASAEEAKAQRAAAIKARLAARRERERARKKEQESQGAPPRESTAESGEGKGEPGNTESLETSGEAAAAKESDQTRKNARETEGDVPLSQASKPIAFDSM</sequence>
<evidence type="ECO:0000256" key="6">
    <source>
        <dbReference type="ARBA" id="ARBA00022679"/>
    </source>
</evidence>
<dbReference type="GO" id="GO:0017183">
    <property type="term" value="P:protein histidyl modification to diphthamide"/>
    <property type="evidence" value="ECO:0007669"/>
    <property type="project" value="UniProtKB-UniPathway"/>
</dbReference>
<dbReference type="GO" id="GO:0051536">
    <property type="term" value="F:iron-sulfur cluster binding"/>
    <property type="evidence" value="ECO:0007669"/>
    <property type="project" value="UniProtKB-KW"/>
</dbReference>
<dbReference type="FunFam" id="3.40.50.11850:FF:000002">
    <property type="entry name" value="2-(3-amino-3-carboxypropyl)histidine synthase subunit 1"/>
    <property type="match status" value="1"/>
</dbReference>
<protein>
    <recommendedName>
        <fullName evidence="5">2-(3-amino-3-carboxypropyl)histidine synthase subunit 1</fullName>
        <ecNumber evidence="4">2.5.1.108</ecNumber>
    </recommendedName>
    <alternativeName>
        <fullName evidence="12">Diphthamide biosynthesis protein 1</fullName>
    </alternativeName>
    <alternativeName>
        <fullName evidence="13">Diphtheria toxin resistance protein 1</fullName>
    </alternativeName>
    <alternativeName>
        <fullName evidence="11">S-adenosyl-L-methionine:L-histidine 3-amino-3-carboxypropyltransferase 1</fullName>
    </alternativeName>
</protein>
<dbReference type="NCBIfam" id="TIGR00322">
    <property type="entry name" value="diphth2_R"/>
    <property type="match status" value="1"/>
</dbReference>
<comment type="similarity">
    <text evidence="3">Belongs to the DPH1/DPH2 family. DPH1 subfamily.</text>
</comment>
<evidence type="ECO:0000256" key="10">
    <source>
        <dbReference type="ARBA" id="ARBA00023014"/>
    </source>
</evidence>
<evidence type="ECO:0000256" key="8">
    <source>
        <dbReference type="ARBA" id="ARBA00022723"/>
    </source>
</evidence>
<dbReference type="FunFam" id="3.40.50.11840:FF:000001">
    <property type="entry name" value="2-(3-amino-3-carboxypropyl)histidine synthase subunit 1"/>
    <property type="match status" value="1"/>
</dbReference>
<dbReference type="PhylomeDB" id="A0A0G4HKH9"/>
<evidence type="ECO:0000256" key="14">
    <source>
        <dbReference type="ARBA" id="ARBA00048403"/>
    </source>
</evidence>
<dbReference type="PANTHER" id="PTHR10762:SF1">
    <property type="entry name" value="2-(3-AMINO-3-CARBOXYPROPYL)HISTIDINE SYNTHASE SUBUNIT 1"/>
    <property type="match status" value="1"/>
</dbReference>
<dbReference type="UniPathway" id="UPA00559"/>
<feature type="compositionally biased region" description="Basic and acidic residues" evidence="15">
    <location>
        <begin position="462"/>
        <end position="477"/>
    </location>
</feature>
<dbReference type="GO" id="GO:0046872">
    <property type="term" value="F:metal ion binding"/>
    <property type="evidence" value="ECO:0007669"/>
    <property type="project" value="UniProtKB-KW"/>
</dbReference>
<evidence type="ECO:0000256" key="9">
    <source>
        <dbReference type="ARBA" id="ARBA00023004"/>
    </source>
</evidence>
<keyword evidence="8" id="KW-0479">Metal-binding</keyword>
<proteinExistence type="inferred from homology"/>
<evidence type="ECO:0000256" key="1">
    <source>
        <dbReference type="ARBA" id="ARBA00001966"/>
    </source>
</evidence>
<evidence type="ECO:0000256" key="7">
    <source>
        <dbReference type="ARBA" id="ARBA00022691"/>
    </source>
</evidence>
<reference evidence="16" key="1">
    <citation type="submission" date="2014-11" db="EMBL/GenBank/DDBJ databases">
        <authorList>
            <person name="Otto D Thomas"/>
            <person name="Naeem Raeece"/>
        </authorList>
    </citation>
    <scope>NUCLEOTIDE SEQUENCE</scope>
</reference>
<gene>
    <name evidence="16" type="ORF">Cvel_28640</name>
</gene>
<dbReference type="GO" id="GO:0090560">
    <property type="term" value="F:2-(3-amino-3-carboxypropyl)histidine synthase activity"/>
    <property type="evidence" value="ECO:0007669"/>
    <property type="project" value="UniProtKB-EC"/>
</dbReference>
<keyword evidence="9" id="KW-0408">Iron</keyword>
<dbReference type="EC" id="2.5.1.108" evidence="4"/>
<dbReference type="VEuPathDB" id="CryptoDB:Cvel_28640"/>
<dbReference type="SFLD" id="SFLDS00032">
    <property type="entry name" value="Radical_SAM_3-amino-3-carboxyp"/>
    <property type="match status" value="1"/>
</dbReference>
<comment type="cofactor">
    <cofactor evidence="1">
        <name>[4Fe-4S] cluster</name>
        <dbReference type="ChEBI" id="CHEBI:49883"/>
    </cofactor>
</comment>
<name>A0A0G4HKH9_9ALVE</name>
<evidence type="ECO:0000256" key="5">
    <source>
        <dbReference type="ARBA" id="ARBA00021915"/>
    </source>
</evidence>
<comment type="catalytic activity">
    <reaction evidence="14">
        <text>L-histidyl-[translation elongation factor 2] + S-adenosyl-L-methionine = 2-[(3S)-amino-3-carboxypropyl]-L-histidyl-[translation elongation factor 2] + S-methyl-5'-thioadenosine + H(+)</text>
        <dbReference type="Rhea" id="RHEA:36783"/>
        <dbReference type="Rhea" id="RHEA-COMP:9748"/>
        <dbReference type="Rhea" id="RHEA-COMP:9749"/>
        <dbReference type="ChEBI" id="CHEBI:15378"/>
        <dbReference type="ChEBI" id="CHEBI:17509"/>
        <dbReference type="ChEBI" id="CHEBI:29979"/>
        <dbReference type="ChEBI" id="CHEBI:59789"/>
        <dbReference type="ChEBI" id="CHEBI:73995"/>
        <dbReference type="EC" id="2.5.1.108"/>
    </reaction>
</comment>
<evidence type="ECO:0000256" key="3">
    <source>
        <dbReference type="ARBA" id="ARBA00010173"/>
    </source>
</evidence>
<feature type="region of interest" description="Disordered" evidence="15">
    <location>
        <begin position="409"/>
        <end position="494"/>
    </location>
</feature>
<accession>A0A0G4HKH9</accession>
<evidence type="ECO:0000256" key="2">
    <source>
        <dbReference type="ARBA" id="ARBA00005156"/>
    </source>
</evidence>
<dbReference type="InterPro" id="IPR016435">
    <property type="entry name" value="DPH1/DPH2"/>
</dbReference>
<dbReference type="InterPro" id="IPR042264">
    <property type="entry name" value="DPH1/DPH2_2"/>
</dbReference>
<evidence type="ECO:0000256" key="11">
    <source>
        <dbReference type="ARBA" id="ARBA00031690"/>
    </source>
</evidence>
<evidence type="ECO:0000256" key="4">
    <source>
        <dbReference type="ARBA" id="ARBA00012221"/>
    </source>
</evidence>
<keyword evidence="6" id="KW-0808">Transferase</keyword>
<dbReference type="Gene3D" id="3.40.50.11840">
    <property type="entry name" value="Diphthamide synthesis DPH1/DPH2 domain 1"/>
    <property type="match status" value="1"/>
</dbReference>
<evidence type="ECO:0000256" key="12">
    <source>
        <dbReference type="ARBA" id="ARBA00032574"/>
    </source>
</evidence>
<dbReference type="AlphaFoldDB" id="A0A0G4HKH9"/>
<dbReference type="Pfam" id="PF01866">
    <property type="entry name" value="Diphthamide_syn"/>
    <property type="match status" value="1"/>
</dbReference>
<evidence type="ECO:0000313" key="16">
    <source>
        <dbReference type="EMBL" id="CEM44825.1"/>
    </source>
</evidence>
<feature type="compositionally biased region" description="Basic and acidic residues" evidence="15">
    <location>
        <begin position="415"/>
        <end position="428"/>
    </location>
</feature>
<dbReference type="EMBL" id="CDMZ01003025">
    <property type="protein sequence ID" value="CEM44825.1"/>
    <property type="molecule type" value="Genomic_DNA"/>
</dbReference>
<dbReference type="PANTHER" id="PTHR10762">
    <property type="entry name" value="DIPHTHAMIDE BIOSYNTHESIS PROTEIN"/>
    <property type="match status" value="1"/>
</dbReference>
<keyword evidence="7" id="KW-0949">S-adenosyl-L-methionine</keyword>
<evidence type="ECO:0000256" key="13">
    <source>
        <dbReference type="ARBA" id="ARBA00032789"/>
    </source>
</evidence>
<dbReference type="InterPro" id="IPR042263">
    <property type="entry name" value="DPH1/DPH2_1"/>
</dbReference>
<dbReference type="Gene3D" id="3.40.50.11860">
    <property type="entry name" value="Diphthamide synthesis DPH1/DPH2 domain 3"/>
    <property type="match status" value="1"/>
</dbReference>
<keyword evidence="10" id="KW-0411">Iron-sulfur</keyword>
<evidence type="ECO:0000256" key="15">
    <source>
        <dbReference type="SAM" id="MobiDB-lite"/>
    </source>
</evidence>
<dbReference type="Gene3D" id="3.40.50.11850">
    <property type="entry name" value="Diphthamide synthesis DPH1/DPH2 domain 2"/>
    <property type="match status" value="1"/>
</dbReference>